<dbReference type="InterPro" id="IPR036291">
    <property type="entry name" value="NAD(P)-bd_dom_sf"/>
</dbReference>
<dbReference type="EMBL" id="JAAAPO010000001">
    <property type="protein sequence ID" value="NBC35006.1"/>
    <property type="molecule type" value="Genomic_DNA"/>
</dbReference>
<comment type="caution">
    <text evidence="3">The sequence shown here is derived from an EMBL/GenBank/DDBJ whole genome shotgun (WGS) entry which is preliminary data.</text>
</comment>
<organism evidence="3 4">
    <name type="scientific">Novosphingobium ovatum</name>
    <dbReference type="NCBI Taxonomy" id="1908523"/>
    <lineage>
        <taxon>Bacteria</taxon>
        <taxon>Pseudomonadati</taxon>
        <taxon>Pseudomonadota</taxon>
        <taxon>Alphaproteobacteria</taxon>
        <taxon>Sphingomonadales</taxon>
        <taxon>Sphingomonadaceae</taxon>
        <taxon>Novosphingobium</taxon>
    </lineage>
</organism>
<dbReference type="PRINTS" id="PR00080">
    <property type="entry name" value="SDRFAMILY"/>
</dbReference>
<gene>
    <name evidence="3" type="ORF">GTZ99_00360</name>
</gene>
<evidence type="ECO:0000256" key="2">
    <source>
        <dbReference type="ARBA" id="ARBA00023002"/>
    </source>
</evidence>
<dbReference type="PRINTS" id="PR00081">
    <property type="entry name" value="GDHRDH"/>
</dbReference>
<sequence length="254" mass="25145">MSGRFAGHSVLVTGACGGLGRAICADFAAQGARVFAADLDGAAADALAGELGGGAVGLTLDVTDEAQWQAAIAAVVAQAGRLDVLVNNAGIFVPNVPFTDMPLDLWRQHMAVNADGTFLGCKHGILAMRGAGQGAIVNVASGMAITAMAQAGAYCASKAAVLMTTRVAARAAGPDGITVNAVLPGAVPTPMLMGNLREGQAEADMLGMMASYAAMGRLASAGDIAHAVLMLADPASRAITGVALPVDCGTLPGS</sequence>
<dbReference type="CDD" id="cd05233">
    <property type="entry name" value="SDR_c"/>
    <property type="match status" value="1"/>
</dbReference>
<keyword evidence="4" id="KW-1185">Reference proteome</keyword>
<comment type="similarity">
    <text evidence="1">Belongs to the short-chain dehydrogenases/reductases (SDR) family.</text>
</comment>
<dbReference type="PROSITE" id="PS51257">
    <property type="entry name" value="PROKAR_LIPOPROTEIN"/>
    <property type="match status" value="1"/>
</dbReference>
<evidence type="ECO:0000313" key="4">
    <source>
        <dbReference type="Proteomes" id="UP000753724"/>
    </source>
</evidence>
<dbReference type="PANTHER" id="PTHR24321:SF8">
    <property type="entry name" value="ESTRADIOL 17-BETA-DEHYDROGENASE 8-RELATED"/>
    <property type="match status" value="1"/>
</dbReference>
<dbReference type="PANTHER" id="PTHR24321">
    <property type="entry name" value="DEHYDROGENASES, SHORT CHAIN"/>
    <property type="match status" value="1"/>
</dbReference>
<evidence type="ECO:0000313" key="3">
    <source>
        <dbReference type="EMBL" id="NBC35006.1"/>
    </source>
</evidence>
<dbReference type="SUPFAM" id="SSF51735">
    <property type="entry name" value="NAD(P)-binding Rossmann-fold domains"/>
    <property type="match status" value="1"/>
</dbReference>
<dbReference type="Pfam" id="PF13561">
    <property type="entry name" value="adh_short_C2"/>
    <property type="match status" value="1"/>
</dbReference>
<dbReference type="Proteomes" id="UP000753724">
    <property type="component" value="Unassembled WGS sequence"/>
</dbReference>
<accession>A0ABW9X8Z0</accession>
<dbReference type="Gene3D" id="3.40.50.720">
    <property type="entry name" value="NAD(P)-binding Rossmann-like Domain"/>
    <property type="match status" value="1"/>
</dbReference>
<dbReference type="RefSeq" id="WP_161716311.1">
    <property type="nucleotide sequence ID" value="NZ_JAAAPO010000001.1"/>
</dbReference>
<proteinExistence type="inferred from homology"/>
<dbReference type="InterPro" id="IPR002347">
    <property type="entry name" value="SDR_fam"/>
</dbReference>
<protein>
    <submittedName>
        <fullName evidence="3">SDR family oxidoreductase</fullName>
    </submittedName>
</protein>
<evidence type="ECO:0000256" key="1">
    <source>
        <dbReference type="ARBA" id="ARBA00006484"/>
    </source>
</evidence>
<name>A0ABW9X8Z0_9SPHN</name>
<keyword evidence="2" id="KW-0560">Oxidoreductase</keyword>
<reference evidence="4" key="1">
    <citation type="submission" date="2020-01" db="EMBL/GenBank/DDBJ databases">
        <title>Sphingomonas sp. strain CSW-10.</title>
        <authorList>
            <person name="Chen W.-M."/>
        </authorList>
    </citation>
    <scope>NUCLEOTIDE SEQUENCE [LARGE SCALE GENOMIC DNA]</scope>
    <source>
        <strain evidence="4">FSY-8</strain>
    </source>
</reference>